<feature type="domain" description="Recombinase" evidence="3">
    <location>
        <begin position="168"/>
        <end position="287"/>
    </location>
</feature>
<dbReference type="Proteomes" id="UP001595445">
    <property type="component" value="Unassembled WGS sequence"/>
</dbReference>
<dbReference type="InterPro" id="IPR011109">
    <property type="entry name" value="DNA_bind_recombinase_dom"/>
</dbReference>
<proteinExistence type="predicted"/>
<evidence type="ECO:0000259" key="3">
    <source>
        <dbReference type="PROSITE" id="PS51737"/>
    </source>
</evidence>
<gene>
    <name evidence="4" type="ORF">ACFOD6_08190</name>
</gene>
<feature type="compositionally biased region" description="Polar residues" evidence="1">
    <location>
        <begin position="309"/>
        <end position="322"/>
    </location>
</feature>
<dbReference type="SMART" id="SM00857">
    <property type="entry name" value="Resolvase"/>
    <property type="match status" value="1"/>
</dbReference>
<evidence type="ECO:0000256" key="1">
    <source>
        <dbReference type="SAM" id="MobiDB-lite"/>
    </source>
</evidence>
<dbReference type="RefSeq" id="WP_197647737.1">
    <property type="nucleotide sequence ID" value="NZ_JAEACP010000040.1"/>
</dbReference>
<dbReference type="PANTHER" id="PTHR30461:SF23">
    <property type="entry name" value="DNA RECOMBINASE-RELATED"/>
    <property type="match status" value="1"/>
</dbReference>
<feature type="region of interest" description="Disordered" evidence="1">
    <location>
        <begin position="309"/>
        <end position="343"/>
    </location>
</feature>
<dbReference type="Gene3D" id="3.40.50.1390">
    <property type="entry name" value="Resolvase, N-terminal catalytic domain"/>
    <property type="match status" value="1"/>
</dbReference>
<dbReference type="CDD" id="cd03768">
    <property type="entry name" value="SR_ResInv"/>
    <property type="match status" value="1"/>
</dbReference>
<organism evidence="4 5">
    <name type="scientific">Tabrizicola soli</name>
    <dbReference type="NCBI Taxonomy" id="2185115"/>
    <lineage>
        <taxon>Bacteria</taxon>
        <taxon>Pseudomonadati</taxon>
        <taxon>Pseudomonadota</taxon>
        <taxon>Alphaproteobacteria</taxon>
        <taxon>Rhodobacterales</taxon>
        <taxon>Paracoccaceae</taxon>
        <taxon>Tabrizicola</taxon>
    </lineage>
</organism>
<dbReference type="SUPFAM" id="SSF53041">
    <property type="entry name" value="Resolvase-like"/>
    <property type="match status" value="1"/>
</dbReference>
<dbReference type="Gene3D" id="3.90.1750.20">
    <property type="entry name" value="Putative Large Serine Recombinase, Chain B, Domain 2"/>
    <property type="match status" value="1"/>
</dbReference>
<dbReference type="Gene3D" id="1.10.10.2830">
    <property type="match status" value="1"/>
</dbReference>
<reference evidence="5" key="1">
    <citation type="journal article" date="2019" name="Int. J. Syst. Evol. Microbiol.">
        <title>The Global Catalogue of Microorganisms (GCM) 10K type strain sequencing project: providing services to taxonomists for standard genome sequencing and annotation.</title>
        <authorList>
            <consortium name="The Broad Institute Genomics Platform"/>
            <consortium name="The Broad Institute Genome Sequencing Center for Infectious Disease"/>
            <person name="Wu L."/>
            <person name="Ma J."/>
        </authorList>
    </citation>
    <scope>NUCLEOTIDE SEQUENCE [LARGE SCALE GENOMIC DNA]</scope>
    <source>
        <strain evidence="5">KCTC 62102</strain>
    </source>
</reference>
<feature type="domain" description="Resolvase/invertase-type recombinase catalytic" evidence="2">
    <location>
        <begin position="8"/>
        <end position="160"/>
    </location>
</feature>
<sequence length="579" mass="63465">MSPGPTIRCAIYTRKSSEEGLDQAFNSLDAQREACAAFIASQRHEGWTTVPERFDDGGLSGGTLERPALQRLLAEIEAGRIGMVVVYKIDRLTRSLADFVRLVEKLDARGCSFVSVTQAFNTSSSMGRLTLNVLLSFAQFEREVTAERIRDKIAASKAKGLWMGGPPPLGYDRHSDPQRRELVVNEAEAMTVRQLFDLYLRHGNLRLVEDEAMRLGLRPKQMARSVVTASGEARFSRGQLHYLLTNPVYIGRIRHKDRSYAGQHAAIIDAQTWDAVQAKLIFARARPRCRTMDPVATASGVGPGIDLQTSAASQRPAVSSSAARPLTGKLRDEAGDPLTPTHAQRHGRRFAYYTSHRLIAGGTDPTGWRLPAPALETAVRSLLVGHLRKLADQHRLLAAPDAQRALLAAGSARRLLQRLTEDASAFATLILRGELGRGTVKLSLDARALSAALDLAPEDLAPDVLGFTAPLTLARRGIETRIVAGEALPAPDATLIRVLAEARNWAKALREGVSLTELAARTGHSEPYMRTRIQLAFLSPRLQQAILEGRQPPGLTVAYLVREPLPLDWDEQQRRLAAL</sequence>
<comment type="caution">
    <text evidence="4">The sequence shown here is derived from an EMBL/GenBank/DDBJ whole genome shotgun (WGS) entry which is preliminary data.</text>
</comment>
<dbReference type="InterPro" id="IPR006119">
    <property type="entry name" value="Resolv_N"/>
</dbReference>
<evidence type="ECO:0000313" key="5">
    <source>
        <dbReference type="Proteomes" id="UP001595445"/>
    </source>
</evidence>
<dbReference type="InterPro" id="IPR038109">
    <property type="entry name" value="DNA_bind_recomb_sf"/>
</dbReference>
<evidence type="ECO:0000313" key="4">
    <source>
        <dbReference type="EMBL" id="MFC3086027.1"/>
    </source>
</evidence>
<protein>
    <submittedName>
        <fullName evidence="4">Recombinase family protein</fullName>
    </submittedName>
</protein>
<dbReference type="EMBL" id="JBHRSM010000014">
    <property type="protein sequence ID" value="MFC3086027.1"/>
    <property type="molecule type" value="Genomic_DNA"/>
</dbReference>
<keyword evidence="5" id="KW-1185">Reference proteome</keyword>
<dbReference type="InterPro" id="IPR036162">
    <property type="entry name" value="Resolvase-like_N_sf"/>
</dbReference>
<dbReference type="InterPro" id="IPR050639">
    <property type="entry name" value="SSR_resolvase"/>
</dbReference>
<dbReference type="PROSITE" id="PS51736">
    <property type="entry name" value="RECOMBINASES_3"/>
    <property type="match status" value="1"/>
</dbReference>
<dbReference type="Pfam" id="PF07508">
    <property type="entry name" value="Recombinase"/>
    <property type="match status" value="1"/>
</dbReference>
<name>A0ABV7DSL9_9RHOB</name>
<dbReference type="PANTHER" id="PTHR30461">
    <property type="entry name" value="DNA-INVERTASE FROM LAMBDOID PROPHAGE"/>
    <property type="match status" value="1"/>
</dbReference>
<dbReference type="PROSITE" id="PS51737">
    <property type="entry name" value="RECOMBINASE_DNA_BIND"/>
    <property type="match status" value="1"/>
</dbReference>
<accession>A0ABV7DSL9</accession>
<evidence type="ECO:0000259" key="2">
    <source>
        <dbReference type="PROSITE" id="PS51736"/>
    </source>
</evidence>
<dbReference type="Pfam" id="PF00239">
    <property type="entry name" value="Resolvase"/>
    <property type="match status" value="1"/>
</dbReference>
<dbReference type="SUPFAM" id="SSF109709">
    <property type="entry name" value="KorB DNA-binding domain-like"/>
    <property type="match status" value="1"/>
</dbReference>